<name>F0WAD0_9STRA</name>
<evidence type="ECO:0000313" key="1">
    <source>
        <dbReference type="EMBL" id="CCA18101.1"/>
    </source>
</evidence>
<gene>
    <name evidence="1" type="primary">AlNc14C45G3660</name>
    <name evidence="1" type="ORF">ALNC14_042440</name>
</gene>
<protein>
    <submittedName>
        <fullName evidence="1">AlNc14C45G3660 protein</fullName>
    </submittedName>
</protein>
<dbReference type="EMBL" id="FR824090">
    <property type="protein sequence ID" value="CCA18101.1"/>
    <property type="molecule type" value="Genomic_DNA"/>
</dbReference>
<reference evidence="1" key="2">
    <citation type="submission" date="2011-02" db="EMBL/GenBank/DDBJ databases">
        <authorList>
            <person name="MacLean D."/>
        </authorList>
    </citation>
    <scope>NUCLEOTIDE SEQUENCE</scope>
</reference>
<dbReference type="HOGENOM" id="CLU_1535472_0_0_1"/>
<dbReference type="AlphaFoldDB" id="F0WAD0"/>
<accession>F0WAD0</accession>
<sequence length="186" mass="20683">MSQYSKSTLNGNWFEDRASRLNGVLPLNDAKDSQRAYSTTTKSEYKGEQNARVNQKARLINAGNTHLAQDKNCDYSEDVPADAQILLSTYQESYGISRFNKADRAYMPNNIGTKLNEATPLAEKFQIGKDAAGCTPAQASRSSHKDNRHYHMQNETSYILSLPRYGKRLTGITGVPSGHQGVFVDD</sequence>
<reference evidence="1" key="1">
    <citation type="journal article" date="2011" name="PLoS Biol.">
        <title>Gene gain and loss during evolution of obligate parasitism in the white rust pathogen of Arabidopsis thaliana.</title>
        <authorList>
            <person name="Kemen E."/>
            <person name="Gardiner A."/>
            <person name="Schultz-Larsen T."/>
            <person name="Kemen A.C."/>
            <person name="Balmuth A.L."/>
            <person name="Robert-Seilaniantz A."/>
            <person name="Bailey K."/>
            <person name="Holub E."/>
            <person name="Studholme D.J."/>
            <person name="Maclean D."/>
            <person name="Jones J.D."/>
        </authorList>
    </citation>
    <scope>NUCLEOTIDE SEQUENCE</scope>
</reference>
<organism evidence="1">
    <name type="scientific">Albugo laibachii Nc14</name>
    <dbReference type="NCBI Taxonomy" id="890382"/>
    <lineage>
        <taxon>Eukaryota</taxon>
        <taxon>Sar</taxon>
        <taxon>Stramenopiles</taxon>
        <taxon>Oomycota</taxon>
        <taxon>Peronosporomycetes</taxon>
        <taxon>Albuginales</taxon>
        <taxon>Albuginaceae</taxon>
        <taxon>Albugo</taxon>
    </lineage>
</organism>
<proteinExistence type="predicted"/>